<reference evidence="1" key="1">
    <citation type="journal article" date="2023" name="bioRxiv">
        <title>Improved chromosome-level genome assembly for marigold (Tagetes erecta).</title>
        <authorList>
            <person name="Jiang F."/>
            <person name="Yuan L."/>
            <person name="Wang S."/>
            <person name="Wang H."/>
            <person name="Xu D."/>
            <person name="Wang A."/>
            <person name="Fan W."/>
        </authorList>
    </citation>
    <scope>NUCLEOTIDE SEQUENCE</scope>
    <source>
        <strain evidence="1">WSJ</strain>
        <tissue evidence="1">Leaf</tissue>
    </source>
</reference>
<organism evidence="1 2">
    <name type="scientific">Tagetes erecta</name>
    <name type="common">African marigold</name>
    <dbReference type="NCBI Taxonomy" id="13708"/>
    <lineage>
        <taxon>Eukaryota</taxon>
        <taxon>Viridiplantae</taxon>
        <taxon>Streptophyta</taxon>
        <taxon>Embryophyta</taxon>
        <taxon>Tracheophyta</taxon>
        <taxon>Spermatophyta</taxon>
        <taxon>Magnoliopsida</taxon>
        <taxon>eudicotyledons</taxon>
        <taxon>Gunneridae</taxon>
        <taxon>Pentapetalae</taxon>
        <taxon>asterids</taxon>
        <taxon>campanulids</taxon>
        <taxon>Asterales</taxon>
        <taxon>Asteraceae</taxon>
        <taxon>Asteroideae</taxon>
        <taxon>Heliantheae alliance</taxon>
        <taxon>Tageteae</taxon>
        <taxon>Tagetes</taxon>
    </lineage>
</organism>
<evidence type="ECO:0000313" key="1">
    <source>
        <dbReference type="EMBL" id="KAK1423413.1"/>
    </source>
</evidence>
<gene>
    <name evidence="1" type="ORF">QVD17_18716</name>
</gene>
<comment type="caution">
    <text evidence="1">The sequence shown here is derived from an EMBL/GenBank/DDBJ whole genome shotgun (WGS) entry which is preliminary data.</text>
</comment>
<proteinExistence type="predicted"/>
<name>A0AAD8KL11_TARER</name>
<dbReference type="AlphaFoldDB" id="A0AAD8KL11"/>
<accession>A0AAD8KL11</accession>
<keyword evidence="2" id="KW-1185">Reference proteome</keyword>
<evidence type="ECO:0000313" key="2">
    <source>
        <dbReference type="Proteomes" id="UP001229421"/>
    </source>
</evidence>
<protein>
    <submittedName>
        <fullName evidence="1">Uncharacterized protein</fullName>
    </submittedName>
</protein>
<sequence length="80" mass="9234">MLTIQSDQSFYGLSLFTFVIKKRKVKKDLQKIEGVYKVSIDSEQGKLLKLMFRLSAMASMEVLVVMGAEMKKWVWWKVGG</sequence>
<dbReference type="Proteomes" id="UP001229421">
    <property type="component" value="Unassembled WGS sequence"/>
</dbReference>
<dbReference type="EMBL" id="JAUHHV010000005">
    <property type="protein sequence ID" value="KAK1423413.1"/>
    <property type="molecule type" value="Genomic_DNA"/>
</dbReference>